<feature type="transmembrane region" description="Helical" evidence="9">
    <location>
        <begin position="225"/>
        <end position="246"/>
    </location>
</feature>
<protein>
    <submittedName>
        <fullName evidence="10">Peptide MFS transporter</fullName>
    </submittedName>
</protein>
<dbReference type="CDD" id="cd17346">
    <property type="entry name" value="MFS_DtpA_like"/>
    <property type="match status" value="1"/>
</dbReference>
<feature type="transmembrane region" description="Helical" evidence="9">
    <location>
        <begin position="328"/>
        <end position="345"/>
    </location>
</feature>
<keyword evidence="3" id="KW-1003">Cell membrane</keyword>
<feature type="transmembrane region" description="Helical" evidence="9">
    <location>
        <begin position="461"/>
        <end position="482"/>
    </location>
</feature>
<gene>
    <name evidence="10" type="ORF">HF690_05080</name>
</gene>
<feature type="transmembrane region" description="Helical" evidence="9">
    <location>
        <begin position="101"/>
        <end position="121"/>
    </location>
</feature>
<comment type="similarity">
    <text evidence="8">Belongs to the major facilitator superfamily. Proton-dependent oligopeptide transporter (POT/PTR) (TC 2.A.17) family.</text>
</comment>
<evidence type="ECO:0000256" key="5">
    <source>
        <dbReference type="ARBA" id="ARBA00022856"/>
    </source>
</evidence>
<sequence length="490" mass="53619">MHATDDAGVPERLPQERFWGHPRQLWMLLGVTVGLNFAFYGFRAFLTPYIADTFFAHLGASAAQKQADLLASGFLALMYATPIIGGYVADKVLGETRALAMSLWLGTISLLLMASPSLSGFEIGLSLFALAAGLGIPLTVLIGRNYAKDDSRREGGYTLYYLAINLGSFVTPFICADLIGQRYGFRWGFVAAAAGMLLAAAVFQWRKHKLAPILPDGSHLHGRMATVWVLLATLALTYPVALLLAYPTVLRTAMYVLMALLVIYFVVRCIQRGDRVQTQRYLALLLLFVAMVVFWALSLQGVTSLNFFARDHVVAPFHYTLFQSANPLYILLFAPFMAMLWPWLQRRGRDPSTPRKFGIGVLFVALSYGLLAWAISHAAGDRVGWMPLALCYLLQTLGELALSPIGYALVGQLAAPEEASLAMGGWFFGTALAYQLAGWIATQTASSGNALQGFADYGHVYARLFWGGLVVAVVFLLAAPGIRRLMHGVR</sequence>
<dbReference type="Proteomes" id="UP000541636">
    <property type="component" value="Unassembled WGS sequence"/>
</dbReference>
<keyword evidence="6 9" id="KW-1133">Transmembrane helix</keyword>
<feature type="transmembrane region" description="Helical" evidence="9">
    <location>
        <begin position="421"/>
        <end position="441"/>
    </location>
</feature>
<feature type="transmembrane region" description="Helical" evidence="9">
    <location>
        <begin position="357"/>
        <end position="379"/>
    </location>
</feature>
<dbReference type="PANTHER" id="PTHR23517:SF15">
    <property type="entry name" value="PROTON-DEPENDENT OLIGOPEPTIDE FAMILY TRANSPORT PROTEIN"/>
    <property type="match status" value="1"/>
</dbReference>
<dbReference type="InterPro" id="IPR050171">
    <property type="entry name" value="MFS_Transporters"/>
</dbReference>
<keyword evidence="2 8" id="KW-0813">Transport</keyword>
<evidence type="ECO:0000256" key="4">
    <source>
        <dbReference type="ARBA" id="ARBA00022692"/>
    </source>
</evidence>
<evidence type="ECO:0000256" key="9">
    <source>
        <dbReference type="SAM" id="Phobius"/>
    </source>
</evidence>
<comment type="caution">
    <text evidence="10">The sequence shown here is derived from an EMBL/GenBank/DDBJ whole genome shotgun (WGS) entry which is preliminary data.</text>
</comment>
<keyword evidence="7 9" id="KW-0472">Membrane</keyword>
<reference evidence="10 11" key="1">
    <citation type="journal article" date="2017" name="Int. J. Syst. Evol. Microbiol.">
        <title>Oleiagrimonas citrea sp. nov., a marine bacterium isolated from tidal flat sediment and emended description of the genus Oleiagrimonas Fang et al. 2015 and Oleiagrimonas soli.</title>
        <authorList>
            <person name="Yang S.H."/>
            <person name="Seo H.S."/>
            <person name="Seong C.N."/>
            <person name="Kwon K.K."/>
        </authorList>
    </citation>
    <scope>NUCLEOTIDE SEQUENCE [LARGE SCALE GENOMIC DNA]</scope>
    <source>
        <strain evidence="10 11">MEBiC09124</strain>
    </source>
</reference>
<proteinExistence type="inferred from homology"/>
<dbReference type="GO" id="GO:0006857">
    <property type="term" value="P:oligopeptide transport"/>
    <property type="evidence" value="ECO:0007669"/>
    <property type="project" value="InterPro"/>
</dbReference>
<keyword evidence="5" id="KW-0571">Peptide transport</keyword>
<evidence type="ECO:0000256" key="1">
    <source>
        <dbReference type="ARBA" id="ARBA00004651"/>
    </source>
</evidence>
<evidence type="ECO:0000256" key="3">
    <source>
        <dbReference type="ARBA" id="ARBA00022475"/>
    </source>
</evidence>
<feature type="transmembrane region" description="Helical" evidence="9">
    <location>
        <begin position="252"/>
        <end position="270"/>
    </location>
</feature>
<comment type="subcellular location">
    <subcellularLocation>
        <location evidence="1">Cell membrane</location>
        <topology evidence="1">Multi-pass membrane protein</topology>
    </subcellularLocation>
    <subcellularLocation>
        <location evidence="8">Membrane</location>
        <topology evidence="8">Multi-pass membrane protein</topology>
    </subcellularLocation>
</comment>
<dbReference type="SUPFAM" id="SSF103473">
    <property type="entry name" value="MFS general substrate transporter"/>
    <property type="match status" value="1"/>
</dbReference>
<feature type="transmembrane region" description="Helical" evidence="9">
    <location>
        <begin position="25"/>
        <end position="50"/>
    </location>
</feature>
<dbReference type="InterPro" id="IPR036259">
    <property type="entry name" value="MFS_trans_sf"/>
</dbReference>
<feature type="transmembrane region" description="Helical" evidence="9">
    <location>
        <begin position="185"/>
        <end position="205"/>
    </location>
</feature>
<organism evidence="10 11">
    <name type="scientific">Oleiagrimonas citrea</name>
    <dbReference type="NCBI Taxonomy" id="1665687"/>
    <lineage>
        <taxon>Bacteria</taxon>
        <taxon>Pseudomonadati</taxon>
        <taxon>Pseudomonadota</taxon>
        <taxon>Gammaproteobacteria</taxon>
        <taxon>Lysobacterales</taxon>
        <taxon>Rhodanobacteraceae</taxon>
        <taxon>Oleiagrimonas</taxon>
    </lineage>
</organism>
<feature type="transmembrane region" description="Helical" evidence="9">
    <location>
        <begin position="159"/>
        <end position="179"/>
    </location>
</feature>
<dbReference type="PROSITE" id="PS01023">
    <property type="entry name" value="PTR2_2"/>
    <property type="match status" value="1"/>
</dbReference>
<keyword evidence="5" id="KW-0653">Protein transport</keyword>
<evidence type="ECO:0000256" key="6">
    <source>
        <dbReference type="ARBA" id="ARBA00022989"/>
    </source>
</evidence>
<dbReference type="InterPro" id="IPR018456">
    <property type="entry name" value="PTR2_symporter_CS"/>
</dbReference>
<feature type="transmembrane region" description="Helical" evidence="9">
    <location>
        <begin position="385"/>
        <end position="409"/>
    </location>
</feature>
<evidence type="ECO:0000256" key="2">
    <source>
        <dbReference type="ARBA" id="ARBA00022448"/>
    </source>
</evidence>
<dbReference type="InterPro" id="IPR005279">
    <property type="entry name" value="Dipep/tripep_permease"/>
</dbReference>
<accession>A0A846ZLC3</accession>
<keyword evidence="4 8" id="KW-0812">Transmembrane</keyword>
<evidence type="ECO:0000313" key="11">
    <source>
        <dbReference type="Proteomes" id="UP000541636"/>
    </source>
</evidence>
<dbReference type="AlphaFoldDB" id="A0A846ZLC3"/>
<feature type="transmembrane region" description="Helical" evidence="9">
    <location>
        <begin position="282"/>
        <end position="308"/>
    </location>
</feature>
<dbReference type="NCBIfam" id="TIGR00924">
    <property type="entry name" value="yjdL_sub1_fam"/>
    <property type="match status" value="1"/>
</dbReference>
<name>A0A846ZLC3_9GAMM</name>
<evidence type="ECO:0000313" key="10">
    <source>
        <dbReference type="EMBL" id="NKZ38330.1"/>
    </source>
</evidence>
<dbReference type="Pfam" id="PF00854">
    <property type="entry name" value="PTR2"/>
    <property type="match status" value="1"/>
</dbReference>
<feature type="transmembrane region" description="Helical" evidence="9">
    <location>
        <begin position="127"/>
        <end position="147"/>
    </location>
</feature>
<dbReference type="InterPro" id="IPR000109">
    <property type="entry name" value="POT_fam"/>
</dbReference>
<dbReference type="RefSeq" id="WP_168608678.1">
    <property type="nucleotide sequence ID" value="NZ_JAAZQD010000002.1"/>
</dbReference>
<keyword evidence="11" id="KW-1185">Reference proteome</keyword>
<feature type="transmembrane region" description="Helical" evidence="9">
    <location>
        <begin position="70"/>
        <end position="89"/>
    </location>
</feature>
<dbReference type="EMBL" id="JAAZQD010000002">
    <property type="protein sequence ID" value="NKZ38330.1"/>
    <property type="molecule type" value="Genomic_DNA"/>
</dbReference>
<dbReference type="PANTHER" id="PTHR23517">
    <property type="entry name" value="RESISTANCE PROTEIN MDTM, PUTATIVE-RELATED-RELATED"/>
    <property type="match status" value="1"/>
</dbReference>
<dbReference type="Gene3D" id="1.20.1250.20">
    <property type="entry name" value="MFS general substrate transporter like domains"/>
    <property type="match status" value="1"/>
</dbReference>
<evidence type="ECO:0000256" key="7">
    <source>
        <dbReference type="ARBA" id="ARBA00023136"/>
    </source>
</evidence>
<evidence type="ECO:0000256" key="8">
    <source>
        <dbReference type="RuleBase" id="RU003755"/>
    </source>
</evidence>
<dbReference type="GO" id="GO:1904680">
    <property type="term" value="F:peptide transmembrane transporter activity"/>
    <property type="evidence" value="ECO:0007669"/>
    <property type="project" value="InterPro"/>
</dbReference>
<dbReference type="GO" id="GO:0005886">
    <property type="term" value="C:plasma membrane"/>
    <property type="evidence" value="ECO:0007669"/>
    <property type="project" value="UniProtKB-SubCell"/>
</dbReference>